<feature type="non-terminal residue" evidence="1">
    <location>
        <position position="1"/>
    </location>
</feature>
<name>A0A1A8FXI6_9TELE</name>
<reference evidence="1" key="2">
    <citation type="submission" date="2016-06" db="EMBL/GenBank/DDBJ databases">
        <title>The genome of a short-lived fish provides insights into sex chromosome evolution and the genetic control of aging.</title>
        <authorList>
            <person name="Reichwald K."/>
            <person name="Felder M."/>
            <person name="Petzold A."/>
            <person name="Koch P."/>
            <person name="Groth M."/>
            <person name="Platzer M."/>
        </authorList>
    </citation>
    <scope>NUCLEOTIDE SEQUENCE</scope>
    <source>
        <tissue evidence="1">Brain</tissue>
    </source>
</reference>
<protein>
    <submittedName>
        <fullName evidence="1">Uncharacterized protein</fullName>
    </submittedName>
</protein>
<proteinExistence type="predicted"/>
<sequence>KLWLTMTATTLQFISLQTFKQMQNLTARLRTNVQTTTCSWNKKRTLEQK</sequence>
<gene>
    <name evidence="1" type="primary">Nfu_g_1_006021</name>
</gene>
<dbReference type="EMBL" id="HAEB01017056">
    <property type="protein sequence ID" value="SBQ63583.1"/>
    <property type="molecule type" value="Transcribed_RNA"/>
</dbReference>
<evidence type="ECO:0000313" key="1">
    <source>
        <dbReference type="EMBL" id="SBQ63583.1"/>
    </source>
</evidence>
<accession>A0A1A8FXI6</accession>
<dbReference type="AlphaFoldDB" id="A0A1A8FXI6"/>
<organism evidence="1">
    <name type="scientific">Nothobranchius korthausae</name>
    <dbReference type="NCBI Taxonomy" id="1143690"/>
    <lineage>
        <taxon>Eukaryota</taxon>
        <taxon>Metazoa</taxon>
        <taxon>Chordata</taxon>
        <taxon>Craniata</taxon>
        <taxon>Vertebrata</taxon>
        <taxon>Euteleostomi</taxon>
        <taxon>Actinopterygii</taxon>
        <taxon>Neopterygii</taxon>
        <taxon>Teleostei</taxon>
        <taxon>Neoteleostei</taxon>
        <taxon>Acanthomorphata</taxon>
        <taxon>Ovalentaria</taxon>
        <taxon>Atherinomorphae</taxon>
        <taxon>Cyprinodontiformes</taxon>
        <taxon>Nothobranchiidae</taxon>
        <taxon>Nothobranchius</taxon>
    </lineage>
</organism>
<reference evidence="1" key="1">
    <citation type="submission" date="2016-05" db="EMBL/GenBank/DDBJ databases">
        <authorList>
            <person name="Lavstsen T."/>
            <person name="Jespersen J.S."/>
        </authorList>
    </citation>
    <scope>NUCLEOTIDE SEQUENCE</scope>
    <source>
        <tissue evidence="1">Brain</tissue>
    </source>
</reference>